<dbReference type="Pfam" id="PF00990">
    <property type="entry name" value="GGDEF"/>
    <property type="match status" value="1"/>
</dbReference>
<dbReference type="SUPFAM" id="SSF55073">
    <property type="entry name" value="Nucleotide cyclase"/>
    <property type="match status" value="1"/>
</dbReference>
<dbReference type="EMBL" id="JBHSSI010000031">
    <property type="protein sequence ID" value="MFC6260374.1"/>
    <property type="molecule type" value="Genomic_DNA"/>
</dbReference>
<evidence type="ECO:0000259" key="1">
    <source>
        <dbReference type="Pfam" id="PF00990"/>
    </source>
</evidence>
<protein>
    <submittedName>
        <fullName evidence="2">GGDEF domain-containing protein</fullName>
    </submittedName>
</protein>
<organism evidence="2 3">
    <name type="scientific">Levilactobacillus fujinensis</name>
    <dbReference type="NCBI Taxonomy" id="2486024"/>
    <lineage>
        <taxon>Bacteria</taxon>
        <taxon>Bacillati</taxon>
        <taxon>Bacillota</taxon>
        <taxon>Bacilli</taxon>
        <taxon>Lactobacillales</taxon>
        <taxon>Lactobacillaceae</taxon>
        <taxon>Levilactobacillus</taxon>
    </lineage>
</organism>
<sequence length="86" mass="9454">TKNLSSLIDKNLLPTTDIVEPKVAERVFDAVKGLKIPYNDVVLNVTISVGVSVLSASDHNPLDFYKRVDANLYHSKKNGRMQITAG</sequence>
<proteinExistence type="predicted"/>
<comment type="caution">
    <text evidence="2">The sequence shown here is derived from an EMBL/GenBank/DDBJ whole genome shotgun (WGS) entry which is preliminary data.</text>
</comment>
<accession>A0ABW1TGE9</accession>
<name>A0ABW1TGE9_9LACO</name>
<dbReference type="InterPro" id="IPR029787">
    <property type="entry name" value="Nucleotide_cyclase"/>
</dbReference>
<gene>
    <name evidence="2" type="ORF">ACFP1C_05380</name>
</gene>
<evidence type="ECO:0000313" key="3">
    <source>
        <dbReference type="Proteomes" id="UP001596283"/>
    </source>
</evidence>
<feature type="non-terminal residue" evidence="2">
    <location>
        <position position="1"/>
    </location>
</feature>
<dbReference type="InterPro" id="IPR043128">
    <property type="entry name" value="Rev_trsase/Diguanyl_cyclase"/>
</dbReference>
<evidence type="ECO:0000313" key="2">
    <source>
        <dbReference type="EMBL" id="MFC6260374.1"/>
    </source>
</evidence>
<dbReference type="InterPro" id="IPR000160">
    <property type="entry name" value="GGDEF_dom"/>
</dbReference>
<dbReference type="Proteomes" id="UP001596283">
    <property type="component" value="Unassembled WGS sequence"/>
</dbReference>
<dbReference type="Gene3D" id="3.30.70.270">
    <property type="match status" value="1"/>
</dbReference>
<dbReference type="RefSeq" id="WP_382333237.1">
    <property type="nucleotide sequence ID" value="NZ_JBHSSI010000031.1"/>
</dbReference>
<reference evidence="3" key="1">
    <citation type="journal article" date="2019" name="Int. J. Syst. Evol. Microbiol.">
        <title>The Global Catalogue of Microorganisms (GCM) 10K type strain sequencing project: providing services to taxonomists for standard genome sequencing and annotation.</title>
        <authorList>
            <consortium name="The Broad Institute Genomics Platform"/>
            <consortium name="The Broad Institute Genome Sequencing Center for Infectious Disease"/>
            <person name="Wu L."/>
            <person name="Ma J."/>
        </authorList>
    </citation>
    <scope>NUCLEOTIDE SEQUENCE [LARGE SCALE GENOMIC DNA]</scope>
    <source>
        <strain evidence="3">CCM 8908</strain>
    </source>
</reference>
<feature type="domain" description="GGDEF" evidence="1">
    <location>
        <begin position="21"/>
        <end position="82"/>
    </location>
</feature>
<keyword evidence="3" id="KW-1185">Reference proteome</keyword>